<keyword evidence="2" id="KW-1185">Reference proteome</keyword>
<evidence type="ECO:0000313" key="2">
    <source>
        <dbReference type="Proteomes" id="UP000662747"/>
    </source>
</evidence>
<dbReference type="InterPro" id="IPR012902">
    <property type="entry name" value="N_methyl_site"/>
</dbReference>
<proteinExistence type="predicted"/>
<dbReference type="EMBL" id="CP071090">
    <property type="protein sequence ID" value="QSQ20231.1"/>
    <property type="molecule type" value="Genomic_DNA"/>
</dbReference>
<dbReference type="Pfam" id="PF07963">
    <property type="entry name" value="N_methyl"/>
    <property type="match status" value="1"/>
</dbReference>
<dbReference type="SUPFAM" id="SSF54523">
    <property type="entry name" value="Pili subunits"/>
    <property type="match status" value="1"/>
</dbReference>
<dbReference type="RefSeq" id="WP_206721812.1">
    <property type="nucleotide sequence ID" value="NZ_CP071090.1"/>
</dbReference>
<dbReference type="InterPro" id="IPR045584">
    <property type="entry name" value="Pilin-like"/>
</dbReference>
<evidence type="ECO:0000313" key="1">
    <source>
        <dbReference type="EMBL" id="QSQ20231.1"/>
    </source>
</evidence>
<protein>
    <submittedName>
        <fullName evidence="1">Prepilin-type N-terminal cleavage/methylation domain-containing protein</fullName>
    </submittedName>
</protein>
<dbReference type="NCBIfam" id="TIGR02532">
    <property type="entry name" value="IV_pilin_GFxxxE"/>
    <property type="match status" value="1"/>
</dbReference>
<accession>A0ABX7NMZ7</accession>
<dbReference type="Proteomes" id="UP000662747">
    <property type="component" value="Chromosome"/>
</dbReference>
<reference evidence="1 2" key="1">
    <citation type="submission" date="2021-02" db="EMBL/GenBank/DDBJ databases">
        <title>De Novo genome assembly of isolated myxobacteria.</title>
        <authorList>
            <person name="Stevens D.C."/>
        </authorList>
    </citation>
    <scope>NUCLEOTIDE SEQUENCE [LARGE SCALE GENOMIC DNA]</scope>
    <source>
        <strain evidence="2">SCPEA02</strain>
    </source>
</reference>
<gene>
    <name evidence="1" type="ORF">JY651_33905</name>
</gene>
<organism evidence="1 2">
    <name type="scientific">Pyxidicoccus parkwayensis</name>
    <dbReference type="NCBI Taxonomy" id="2813578"/>
    <lineage>
        <taxon>Bacteria</taxon>
        <taxon>Pseudomonadati</taxon>
        <taxon>Myxococcota</taxon>
        <taxon>Myxococcia</taxon>
        <taxon>Myxococcales</taxon>
        <taxon>Cystobacterineae</taxon>
        <taxon>Myxococcaceae</taxon>
        <taxon>Pyxidicoccus</taxon>
    </lineage>
</organism>
<dbReference type="Gene3D" id="3.30.700.10">
    <property type="entry name" value="Glycoprotein, Type 4 Pilin"/>
    <property type="match status" value="1"/>
</dbReference>
<name>A0ABX7NMZ7_9BACT</name>
<sequence length="217" mass="22822">MRLRRTQSGMTVLETMVVLAIVSIFAALSVAGVQAMMDRQKVSGAQHELMLVAQEARQKARSTLQPVRLSLFTAMENGVSVTRLRWEALACQDSWGSVCPMSACENNACGASGCVCTEQGEPVTLPRGLDAAPLDGLCWLGTQDPGGATPPAVVRTGGRACLTTSPRPTDGQLVLRRNIGKPESPVWKKDAVMVVDGLTGAVRSVDCGKTPAAPGCT</sequence>